<dbReference type="Proteomes" id="UP000805614">
    <property type="component" value="Unassembled WGS sequence"/>
</dbReference>
<comment type="caution">
    <text evidence="2">The sequence shown here is derived from an EMBL/GenBank/DDBJ whole genome shotgun (WGS) entry which is preliminary data.</text>
</comment>
<sequence length="265" mass="27570">MTLFRSDIATVGSSRRPAAATIPAPVARRQRTRGRGRPPCMLVAVAAVLLLLVGAGFTLLAAVQGGSGGYFSSPAHQFATPTAALKSDEIQVGSTSAHAADPSPDVGELARLRVVVRPSDPNIPLFVGIGPKDDVEAFLRGSSHDEFISAGLSPFRPVFRRVPGTARAESPADQPFWVASSAGAGPRTLNWNKTRGAWSIVVMRLTGEPGVAVHASIGLRFGFLLPSGIVVLAGGGLLLAFALTCRQADPAVASRRPPPIVSTQK</sequence>
<protein>
    <submittedName>
        <fullName evidence="2">Uncharacterized protein</fullName>
    </submittedName>
</protein>
<name>A0ABR7LL10_9ACTN</name>
<dbReference type="RefSeq" id="WP_187242076.1">
    <property type="nucleotide sequence ID" value="NZ_BAAAOK010000017.1"/>
</dbReference>
<organism evidence="2 3">
    <name type="scientific">Actinomadura alba</name>
    <dbReference type="NCBI Taxonomy" id="406431"/>
    <lineage>
        <taxon>Bacteria</taxon>
        <taxon>Bacillati</taxon>
        <taxon>Actinomycetota</taxon>
        <taxon>Actinomycetes</taxon>
        <taxon>Streptosporangiales</taxon>
        <taxon>Thermomonosporaceae</taxon>
        <taxon>Actinomadura</taxon>
    </lineage>
</organism>
<dbReference type="EMBL" id="JABVEC010000003">
    <property type="protein sequence ID" value="MBC6465058.1"/>
    <property type="molecule type" value="Genomic_DNA"/>
</dbReference>
<feature type="transmembrane region" description="Helical" evidence="1">
    <location>
        <begin position="40"/>
        <end position="63"/>
    </location>
</feature>
<evidence type="ECO:0000313" key="2">
    <source>
        <dbReference type="EMBL" id="MBC6465058.1"/>
    </source>
</evidence>
<feature type="transmembrane region" description="Helical" evidence="1">
    <location>
        <begin position="223"/>
        <end position="245"/>
    </location>
</feature>
<keyword evidence="1" id="KW-0812">Transmembrane</keyword>
<proteinExistence type="predicted"/>
<accession>A0ABR7LL10</accession>
<evidence type="ECO:0000256" key="1">
    <source>
        <dbReference type="SAM" id="Phobius"/>
    </source>
</evidence>
<keyword evidence="1" id="KW-1133">Transmembrane helix</keyword>
<gene>
    <name evidence="2" type="ORF">HKK74_06060</name>
</gene>
<reference evidence="2 3" key="1">
    <citation type="submission" date="2020-06" db="EMBL/GenBank/DDBJ databases">
        <title>Actinomadura xiongansis sp. nov., isolated from soil of Baiyangdian.</title>
        <authorList>
            <person name="Zhang X."/>
        </authorList>
    </citation>
    <scope>NUCLEOTIDE SEQUENCE [LARGE SCALE GENOMIC DNA]</scope>
    <source>
        <strain evidence="2 3">HBUM206468</strain>
    </source>
</reference>
<keyword evidence="3" id="KW-1185">Reference proteome</keyword>
<keyword evidence="1" id="KW-0472">Membrane</keyword>
<evidence type="ECO:0000313" key="3">
    <source>
        <dbReference type="Proteomes" id="UP000805614"/>
    </source>
</evidence>